<keyword evidence="3 5" id="KW-1133">Transmembrane helix</keyword>
<evidence type="ECO:0000256" key="2">
    <source>
        <dbReference type="ARBA" id="ARBA00022692"/>
    </source>
</evidence>
<keyword evidence="8" id="KW-1185">Reference proteome</keyword>
<dbReference type="GO" id="GO:0016020">
    <property type="term" value="C:membrane"/>
    <property type="evidence" value="ECO:0007669"/>
    <property type="project" value="UniProtKB-SubCell"/>
</dbReference>
<evidence type="ECO:0000256" key="4">
    <source>
        <dbReference type="ARBA" id="ARBA00023136"/>
    </source>
</evidence>
<dbReference type="InterPro" id="IPR011990">
    <property type="entry name" value="TPR-like_helical_dom_sf"/>
</dbReference>
<organism evidence="7 8">
    <name type="scientific">Yoonia rosea</name>
    <dbReference type="NCBI Taxonomy" id="287098"/>
    <lineage>
        <taxon>Bacteria</taxon>
        <taxon>Pseudomonadati</taxon>
        <taxon>Pseudomonadota</taxon>
        <taxon>Alphaproteobacteria</taxon>
        <taxon>Rhodobacterales</taxon>
        <taxon>Paracoccaceae</taxon>
        <taxon>Yoonia</taxon>
    </lineage>
</organism>
<sequence>MLWSLTKIIAFVLLVTALTYGGTQLMEVDGGTTVDVAGQEFTLSPLEMVFALVALVVAVWLGLKLMALLVATFKFLNGDETAISRYFDRNRERKGYEALSEGMMALASGEGHLAMTKAARADKYLKQPQLTNLLTAQAAEMTGDRKTAEETYKKLLADDKTRFVGVRGIMKQKLAEGDTDTAMALAQKAFALKPKHEETQDVLLRLQAEKSDWEGARKTLGAKLKSGSLPRDVHKRRDAVLALSQARDILDEGKTIEAREAAIEANRLSPDLIPAAIMAARGYIGEGNARYATRVLTKAWNAQPHPDIAAAFAEIVPDETPDARIKRFTTLTKATADNPETKMLMAELQISAEDFPAAKRALGDLVEKQPTARVLTLMAAIERGEGADDSVVRGWLTKALTAPRGPQWICDKCQHIHATWAPTCGNCGAFDTLAWKTPPISEVAMPAGTEMLPLIVGRAADAALPSTQVVEEAEIVAGEPPK</sequence>
<dbReference type="InterPro" id="IPR010817">
    <property type="entry name" value="HemY_N"/>
</dbReference>
<keyword evidence="2 5" id="KW-0812">Transmembrane</keyword>
<dbReference type="STRING" id="287098.SAMN05421665_2707"/>
<evidence type="ECO:0000313" key="8">
    <source>
        <dbReference type="Proteomes" id="UP000186997"/>
    </source>
</evidence>
<dbReference type="Gene3D" id="1.25.40.10">
    <property type="entry name" value="Tetratricopeptide repeat domain"/>
    <property type="match status" value="1"/>
</dbReference>
<dbReference type="Pfam" id="PF07219">
    <property type="entry name" value="HemY_N"/>
    <property type="match status" value="1"/>
</dbReference>
<accession>A0A1R3XC69</accession>
<feature type="transmembrane region" description="Helical" evidence="5">
    <location>
        <begin position="49"/>
        <end position="76"/>
    </location>
</feature>
<dbReference type="Pfam" id="PF14559">
    <property type="entry name" value="TPR_19"/>
    <property type="match status" value="1"/>
</dbReference>
<gene>
    <name evidence="7" type="ORF">SAMN05421665_2707</name>
</gene>
<dbReference type="Proteomes" id="UP000186997">
    <property type="component" value="Unassembled WGS sequence"/>
</dbReference>
<proteinExistence type="predicted"/>
<dbReference type="InterPro" id="IPR016982">
    <property type="entry name" value="Mms48"/>
</dbReference>
<dbReference type="AlphaFoldDB" id="A0A1R3XC69"/>
<dbReference type="EMBL" id="FTPR01000002">
    <property type="protein sequence ID" value="SIT88422.1"/>
    <property type="molecule type" value="Genomic_DNA"/>
</dbReference>
<evidence type="ECO:0000256" key="5">
    <source>
        <dbReference type="SAM" id="Phobius"/>
    </source>
</evidence>
<evidence type="ECO:0000313" key="7">
    <source>
        <dbReference type="EMBL" id="SIT88422.1"/>
    </source>
</evidence>
<dbReference type="PIRSF" id="PIRSF031802">
    <property type="entry name" value="UCP031802"/>
    <property type="match status" value="1"/>
</dbReference>
<keyword evidence="4 5" id="KW-0472">Membrane</keyword>
<protein>
    <submittedName>
        <fullName evidence="7">HemY protein</fullName>
    </submittedName>
</protein>
<name>A0A1R3XC69_9RHOB</name>
<dbReference type="OrthoDB" id="9798343at2"/>
<feature type="domain" description="HemY N-terminal" evidence="6">
    <location>
        <begin position="33"/>
        <end position="143"/>
    </location>
</feature>
<evidence type="ECO:0000256" key="3">
    <source>
        <dbReference type="ARBA" id="ARBA00022989"/>
    </source>
</evidence>
<reference evidence="8" key="1">
    <citation type="submission" date="2017-01" db="EMBL/GenBank/DDBJ databases">
        <authorList>
            <person name="Varghese N."/>
            <person name="Submissions S."/>
        </authorList>
    </citation>
    <scope>NUCLEOTIDE SEQUENCE [LARGE SCALE GENOMIC DNA]</scope>
    <source>
        <strain evidence="8">DSM 29591</strain>
    </source>
</reference>
<evidence type="ECO:0000259" key="6">
    <source>
        <dbReference type="Pfam" id="PF07219"/>
    </source>
</evidence>
<comment type="subcellular location">
    <subcellularLocation>
        <location evidence="1">Membrane</location>
    </subcellularLocation>
</comment>
<dbReference type="SUPFAM" id="SSF48452">
    <property type="entry name" value="TPR-like"/>
    <property type="match status" value="1"/>
</dbReference>
<evidence type="ECO:0000256" key="1">
    <source>
        <dbReference type="ARBA" id="ARBA00004370"/>
    </source>
</evidence>
<dbReference type="RefSeq" id="WP_076660453.1">
    <property type="nucleotide sequence ID" value="NZ_FTPR01000002.1"/>
</dbReference>